<comment type="caution">
    <text evidence="5">The sequence shown here is derived from an EMBL/GenBank/DDBJ whole genome shotgun (WGS) entry which is preliminary data.</text>
</comment>
<evidence type="ECO:0000256" key="3">
    <source>
        <dbReference type="SAM" id="MobiDB-lite"/>
    </source>
</evidence>
<evidence type="ECO:0000313" key="6">
    <source>
        <dbReference type="Proteomes" id="UP001152607"/>
    </source>
</evidence>
<evidence type="ECO:0000256" key="2">
    <source>
        <dbReference type="ARBA" id="ARBA00019138"/>
    </source>
</evidence>
<protein>
    <recommendedName>
        <fullName evidence="2">SWR1-complex protein 5</fullName>
    </recommendedName>
</protein>
<evidence type="ECO:0000313" key="5">
    <source>
        <dbReference type="EMBL" id="CAI6336540.1"/>
    </source>
</evidence>
<sequence>MAPFRPIDDFADAEDETHNSSDDDDFNPTDVPADESASSSDEGEEVPAKPVKGKRKRKAPVDHDLDSGDEVTIETARKRKAKKRKRAKGADNDDDDDADLLLSDNEDGEGGLIKTRAQRREELKERKPLAGIEGATMDIDGLWAQMLAAPLKPLSYAEATQVDVTSKQDTLANGPGAQDDEEQVAITKVYTFAGQNTTEEKQVPRSSLAQYLADGWKAAGQKEAAVDGHAVETNDDAPKIRRPLRRPSRFDPNPTGFVRALPPEHQLSWPRKMTAALAAISQENAPAPNVIKPGRPEKAQKLNVVDKSRMDWTGFVDKEGIGEELDTHGKTKEAYLGRMNFLADVEAKQQEERRKAKLSTATA</sequence>
<dbReference type="PROSITE" id="PS51279">
    <property type="entry name" value="BCNT_C"/>
    <property type="match status" value="1"/>
</dbReference>
<accession>A0A9W4UIE7</accession>
<feature type="compositionally biased region" description="Basic residues" evidence="3">
    <location>
        <begin position="77"/>
        <end position="87"/>
    </location>
</feature>
<dbReference type="PANTHER" id="PTHR48407:SF1">
    <property type="entry name" value="CRANIOFACIAL DEVELOPMENT PROTEIN 1"/>
    <property type="match status" value="1"/>
</dbReference>
<evidence type="ECO:0000256" key="1">
    <source>
        <dbReference type="ARBA" id="ARBA00010465"/>
    </source>
</evidence>
<organism evidence="5 6">
    <name type="scientific">Periconia digitata</name>
    <dbReference type="NCBI Taxonomy" id="1303443"/>
    <lineage>
        <taxon>Eukaryota</taxon>
        <taxon>Fungi</taxon>
        <taxon>Dikarya</taxon>
        <taxon>Ascomycota</taxon>
        <taxon>Pezizomycotina</taxon>
        <taxon>Dothideomycetes</taxon>
        <taxon>Pleosporomycetidae</taxon>
        <taxon>Pleosporales</taxon>
        <taxon>Massarineae</taxon>
        <taxon>Periconiaceae</taxon>
        <taxon>Periconia</taxon>
    </lineage>
</organism>
<dbReference type="Pfam" id="PF07572">
    <property type="entry name" value="BCNT"/>
    <property type="match status" value="1"/>
</dbReference>
<dbReference type="InterPro" id="IPR027124">
    <property type="entry name" value="Swc5/CFDP1/2"/>
</dbReference>
<name>A0A9W4UIE7_9PLEO</name>
<gene>
    <name evidence="5" type="ORF">PDIGIT_LOCUS9643</name>
</gene>
<dbReference type="InterPro" id="IPR011421">
    <property type="entry name" value="BCNT-C"/>
</dbReference>
<dbReference type="PANTHER" id="PTHR48407">
    <property type="entry name" value="CRANIOFACIAL DEVELOPMENT PROTEIN 1"/>
    <property type="match status" value="1"/>
</dbReference>
<dbReference type="GO" id="GO:0000812">
    <property type="term" value="C:Swr1 complex"/>
    <property type="evidence" value="ECO:0007669"/>
    <property type="project" value="TreeGrafter"/>
</dbReference>
<keyword evidence="6" id="KW-1185">Reference proteome</keyword>
<feature type="compositionally biased region" description="Acidic residues" evidence="3">
    <location>
        <begin position="92"/>
        <end position="109"/>
    </location>
</feature>
<comment type="similarity">
    <text evidence="1">Belongs to the SWC5 family.</text>
</comment>
<proteinExistence type="inferred from homology"/>
<reference evidence="5" key="1">
    <citation type="submission" date="2023-01" db="EMBL/GenBank/DDBJ databases">
        <authorList>
            <person name="Van Ghelder C."/>
            <person name="Rancurel C."/>
        </authorList>
    </citation>
    <scope>NUCLEOTIDE SEQUENCE</scope>
    <source>
        <strain evidence="5">CNCM I-4278</strain>
    </source>
</reference>
<dbReference type="EMBL" id="CAOQHR010000006">
    <property type="protein sequence ID" value="CAI6336540.1"/>
    <property type="molecule type" value="Genomic_DNA"/>
</dbReference>
<dbReference type="OrthoDB" id="445677at2759"/>
<feature type="region of interest" description="Disordered" evidence="3">
    <location>
        <begin position="1"/>
        <end position="122"/>
    </location>
</feature>
<dbReference type="AlphaFoldDB" id="A0A9W4UIE7"/>
<evidence type="ECO:0000259" key="4">
    <source>
        <dbReference type="PROSITE" id="PS51279"/>
    </source>
</evidence>
<feature type="domain" description="BCNT-C" evidence="4">
    <location>
        <begin position="282"/>
        <end position="363"/>
    </location>
</feature>
<dbReference type="Proteomes" id="UP001152607">
    <property type="component" value="Unassembled WGS sequence"/>
</dbReference>
<feature type="region of interest" description="Disordered" evidence="3">
    <location>
        <begin position="240"/>
        <end position="261"/>
    </location>
</feature>